<organism evidence="1 2">
    <name type="scientific">Candidatus Lachnoclostridium stercorigallinarum</name>
    <dbReference type="NCBI Taxonomy" id="2838634"/>
    <lineage>
        <taxon>Bacteria</taxon>
        <taxon>Bacillati</taxon>
        <taxon>Bacillota</taxon>
        <taxon>Clostridia</taxon>
        <taxon>Lachnospirales</taxon>
        <taxon>Lachnospiraceae</taxon>
    </lineage>
</organism>
<sequence>MSGYYIASCMFTAQFPEISMRMQNYIRSKSDIEIVRCCIPGYRVEHNTERIAGDDVRNAWKELPVSQVFQPEDRVISVCHNCTNIVEEWRGAKVLSLWEMIDQDPSFQFPDYGGMEVTVQDCWRTRERRSEQDAVRSLLTKMNIRYVEAEKHHGETDFCGSTLYREQPAKNYRLAPRHYVEEAEGKFVSHTLEEQTAIMEDYCRQFHTDMVVCYCHYCLEGLIQGKVNGRHIGELLFPDKI</sequence>
<reference evidence="1" key="2">
    <citation type="submission" date="2021-04" db="EMBL/GenBank/DDBJ databases">
        <authorList>
            <person name="Gilroy R."/>
        </authorList>
    </citation>
    <scope>NUCLEOTIDE SEQUENCE</scope>
    <source>
        <strain evidence="1">ChiBcec1-1093</strain>
    </source>
</reference>
<proteinExistence type="predicted"/>
<name>A0A9D2GI76_9FIRM</name>
<evidence type="ECO:0000313" key="2">
    <source>
        <dbReference type="Proteomes" id="UP000824101"/>
    </source>
</evidence>
<comment type="caution">
    <text evidence="1">The sequence shown here is derived from an EMBL/GenBank/DDBJ whole genome shotgun (WGS) entry which is preliminary data.</text>
</comment>
<gene>
    <name evidence="1" type="ORF">IAA17_05305</name>
</gene>
<evidence type="ECO:0000313" key="1">
    <source>
        <dbReference type="EMBL" id="HIZ79186.1"/>
    </source>
</evidence>
<dbReference type="EMBL" id="DXBC01000080">
    <property type="protein sequence ID" value="HIZ79186.1"/>
    <property type="molecule type" value="Genomic_DNA"/>
</dbReference>
<protein>
    <submittedName>
        <fullName evidence="1">Uncharacterized protein</fullName>
    </submittedName>
</protein>
<accession>A0A9D2GI76</accession>
<dbReference type="Proteomes" id="UP000824101">
    <property type="component" value="Unassembled WGS sequence"/>
</dbReference>
<reference evidence="1" key="1">
    <citation type="journal article" date="2021" name="PeerJ">
        <title>Extensive microbial diversity within the chicken gut microbiome revealed by metagenomics and culture.</title>
        <authorList>
            <person name="Gilroy R."/>
            <person name="Ravi A."/>
            <person name="Getino M."/>
            <person name="Pursley I."/>
            <person name="Horton D.L."/>
            <person name="Alikhan N.F."/>
            <person name="Baker D."/>
            <person name="Gharbi K."/>
            <person name="Hall N."/>
            <person name="Watson M."/>
            <person name="Adriaenssens E.M."/>
            <person name="Foster-Nyarko E."/>
            <person name="Jarju S."/>
            <person name="Secka A."/>
            <person name="Antonio M."/>
            <person name="Oren A."/>
            <person name="Chaudhuri R.R."/>
            <person name="La Ragione R."/>
            <person name="Hildebrand F."/>
            <person name="Pallen M.J."/>
        </authorList>
    </citation>
    <scope>NUCLEOTIDE SEQUENCE</scope>
    <source>
        <strain evidence="1">ChiBcec1-1093</strain>
    </source>
</reference>
<dbReference type="AlphaFoldDB" id="A0A9D2GI76"/>